<feature type="region of interest" description="Disordered" evidence="1">
    <location>
        <begin position="91"/>
        <end position="110"/>
    </location>
</feature>
<dbReference type="EMBL" id="MFSV01000001">
    <property type="protein sequence ID" value="OGI59261.1"/>
    <property type="molecule type" value="Genomic_DNA"/>
</dbReference>
<gene>
    <name evidence="2" type="ORF">A2V58_05620</name>
</gene>
<reference evidence="2 3" key="1">
    <citation type="journal article" date="2016" name="Nat. Commun.">
        <title>Thousands of microbial genomes shed light on interconnected biogeochemical processes in an aquifer system.</title>
        <authorList>
            <person name="Anantharaman K."/>
            <person name="Brown C.T."/>
            <person name="Hug L.A."/>
            <person name="Sharon I."/>
            <person name="Castelle C.J."/>
            <person name="Probst A.J."/>
            <person name="Thomas B.C."/>
            <person name="Singh A."/>
            <person name="Wilkins M.J."/>
            <person name="Karaoz U."/>
            <person name="Brodie E.L."/>
            <person name="Williams K.H."/>
            <person name="Hubbard S.S."/>
            <person name="Banfield J.F."/>
        </authorList>
    </citation>
    <scope>NUCLEOTIDE SEQUENCE [LARGE SCALE GENOMIC DNA]</scope>
</reference>
<accession>A0A1F6UPF3</accession>
<proteinExistence type="predicted"/>
<evidence type="ECO:0000313" key="2">
    <source>
        <dbReference type="EMBL" id="OGI59261.1"/>
    </source>
</evidence>
<comment type="caution">
    <text evidence="2">The sequence shown here is derived from an EMBL/GenBank/DDBJ whole genome shotgun (WGS) entry which is preliminary data.</text>
</comment>
<evidence type="ECO:0000313" key="3">
    <source>
        <dbReference type="Proteomes" id="UP000177950"/>
    </source>
</evidence>
<name>A0A1F6UPF3_9PROT</name>
<dbReference type="AlphaFoldDB" id="A0A1F6UPF3"/>
<organism evidence="2 3">
    <name type="scientific">Candidatus Muproteobacteria bacterium RBG_19FT_COMBO_61_10</name>
    <dbReference type="NCBI Taxonomy" id="1817761"/>
    <lineage>
        <taxon>Bacteria</taxon>
        <taxon>Pseudomonadati</taxon>
        <taxon>Pseudomonadota</taxon>
        <taxon>Candidatus Muproteobacteria</taxon>
    </lineage>
</organism>
<dbReference type="Proteomes" id="UP000177950">
    <property type="component" value="Unassembled WGS sequence"/>
</dbReference>
<evidence type="ECO:0000256" key="1">
    <source>
        <dbReference type="SAM" id="MobiDB-lite"/>
    </source>
</evidence>
<sequence>MTLAQLFRAVSTLAETGGSGRQYEALARQAESLADMVGWANGPIDPLGQWLERLSALQDDLQQRHAQSGEPEIPLLNDRLARLGQAIAQHDRDLASGATGEDTGEGEDFN</sequence>
<protein>
    <submittedName>
        <fullName evidence="2">Uncharacterized protein</fullName>
    </submittedName>
</protein>